<proteinExistence type="predicted"/>
<reference evidence="1" key="1">
    <citation type="journal article" name="BMC Genomics">
        <title>Long-read sequencing and de novo genome assembly of marine medaka (Oryzias melastigma).</title>
        <authorList>
            <person name="Liang P."/>
            <person name="Saqib H.S.A."/>
            <person name="Ni X."/>
            <person name="Shen Y."/>
        </authorList>
    </citation>
    <scope>NUCLEOTIDE SEQUENCE</scope>
    <source>
        <strain evidence="1">Bigg-433</strain>
    </source>
</reference>
<comment type="caution">
    <text evidence="1">The sequence shown here is derived from an EMBL/GenBank/DDBJ whole genome shotgun (WGS) entry which is preliminary data.</text>
</comment>
<protein>
    <submittedName>
        <fullName evidence="1">Uncharacterized protein</fullName>
    </submittedName>
</protein>
<accession>A0A834FL97</accession>
<name>A0A834FL97_ORYME</name>
<evidence type="ECO:0000313" key="1">
    <source>
        <dbReference type="EMBL" id="KAF6736293.1"/>
    </source>
</evidence>
<gene>
    <name evidence="1" type="ORF">FQA47_017229</name>
</gene>
<dbReference type="EMBL" id="WKFB01000090">
    <property type="protein sequence ID" value="KAF6736293.1"/>
    <property type="molecule type" value="Genomic_DNA"/>
</dbReference>
<organism evidence="1 2">
    <name type="scientific">Oryzias melastigma</name>
    <name type="common">Marine medaka</name>
    <dbReference type="NCBI Taxonomy" id="30732"/>
    <lineage>
        <taxon>Eukaryota</taxon>
        <taxon>Metazoa</taxon>
        <taxon>Chordata</taxon>
        <taxon>Craniata</taxon>
        <taxon>Vertebrata</taxon>
        <taxon>Euteleostomi</taxon>
        <taxon>Actinopterygii</taxon>
        <taxon>Neopterygii</taxon>
        <taxon>Teleostei</taxon>
        <taxon>Neoteleostei</taxon>
        <taxon>Acanthomorphata</taxon>
        <taxon>Ovalentaria</taxon>
        <taxon>Atherinomorphae</taxon>
        <taxon>Beloniformes</taxon>
        <taxon>Adrianichthyidae</taxon>
        <taxon>Oryziinae</taxon>
        <taxon>Oryzias</taxon>
    </lineage>
</organism>
<dbReference type="AlphaFoldDB" id="A0A834FL97"/>
<evidence type="ECO:0000313" key="2">
    <source>
        <dbReference type="Proteomes" id="UP000646548"/>
    </source>
</evidence>
<sequence>MYAPSRPHGLLCRLIKSQLRIFNREPAHRVLVVFVQERRISRSQFWMDLFGDLRDSGNFNGSHEHQSLLKILLHWSSADGLG</sequence>
<dbReference type="Proteomes" id="UP000646548">
    <property type="component" value="Unassembled WGS sequence"/>
</dbReference>